<reference evidence="1 2" key="1">
    <citation type="submission" date="2018-08" db="EMBL/GenBank/DDBJ databases">
        <title>Complete genome sequence of five Acinetobacter baumannii phages from Abidjan, Cote d'Ivoire.</title>
        <authorList>
            <person name="Essoh C."/>
            <person name="Vernadet J.-P."/>
            <person name="Vergnaud G."/>
            <person name="Resch G."/>
            <person name="Pourcel C."/>
        </authorList>
    </citation>
    <scope>NUCLEOTIDE SEQUENCE [LARGE SCALE GENOMIC DNA]</scope>
</reference>
<evidence type="ECO:0000313" key="1">
    <source>
        <dbReference type="EMBL" id="AYD85670.1"/>
    </source>
</evidence>
<dbReference type="Proteomes" id="UP000267500">
    <property type="component" value="Segment"/>
</dbReference>
<gene>
    <name evidence="1" type="ORF">Aci011_158</name>
</gene>
<proteinExistence type="predicted"/>
<sequence>MSVKRDLYQDKYNPRKTWQVNHMKGTKYLKQFIDGVQCGKGIRCNMKFIKGIGINKFKLI</sequence>
<dbReference type="EMBL" id="MH800198">
    <property type="protein sequence ID" value="AYD85670.1"/>
    <property type="molecule type" value="Genomic_DNA"/>
</dbReference>
<accession>A0A386KJZ4</accession>
<evidence type="ECO:0000313" key="2">
    <source>
        <dbReference type="Proteomes" id="UP000267500"/>
    </source>
</evidence>
<keyword evidence="2" id="KW-1185">Reference proteome</keyword>
<name>A0A386KJZ4_9CAUD</name>
<organism evidence="1 2">
    <name type="scientific">Acinetobacter phage vB_AbaM_B09_Aci01-1</name>
    <dbReference type="NCBI Taxonomy" id="2315466"/>
    <lineage>
        <taxon>Viruses</taxon>
        <taxon>Duplodnaviria</taxon>
        <taxon>Heunggongvirae</taxon>
        <taxon>Uroviricota</taxon>
        <taxon>Caudoviricetes</taxon>
        <taxon>Saclayvirus</taxon>
        <taxon>Saclayvirus Aci011</taxon>
    </lineage>
</organism>
<protein>
    <submittedName>
        <fullName evidence="1">Uncharacterized protein</fullName>
    </submittedName>
</protein>